<protein>
    <submittedName>
        <fullName evidence="1">Uncharacterized protein</fullName>
    </submittedName>
</protein>
<comment type="caution">
    <text evidence="1">The sequence shown here is derived from an EMBL/GenBank/DDBJ whole genome shotgun (WGS) entry which is preliminary data.</text>
</comment>
<proteinExistence type="predicted"/>
<sequence>RLKEGGGWTRARLSDLAVFLGEKVVQNQSRCRVTTPPVLTSYNLAECQPNSTKLRVVVDPEAPYPTAPAAS</sequence>
<organism evidence="1 2">
    <name type="scientific">Cirrhinus mrigala</name>
    <name type="common">Mrigala</name>
    <dbReference type="NCBI Taxonomy" id="683832"/>
    <lineage>
        <taxon>Eukaryota</taxon>
        <taxon>Metazoa</taxon>
        <taxon>Chordata</taxon>
        <taxon>Craniata</taxon>
        <taxon>Vertebrata</taxon>
        <taxon>Euteleostomi</taxon>
        <taxon>Actinopterygii</taxon>
        <taxon>Neopterygii</taxon>
        <taxon>Teleostei</taxon>
        <taxon>Ostariophysi</taxon>
        <taxon>Cypriniformes</taxon>
        <taxon>Cyprinidae</taxon>
        <taxon>Labeoninae</taxon>
        <taxon>Labeonini</taxon>
        <taxon>Cirrhinus</taxon>
    </lineage>
</organism>
<name>A0ABD0MLG6_CIRMR</name>
<evidence type="ECO:0000313" key="2">
    <source>
        <dbReference type="Proteomes" id="UP001529510"/>
    </source>
</evidence>
<gene>
    <name evidence="1" type="ORF">M9458_053740</name>
</gene>
<keyword evidence="2" id="KW-1185">Reference proteome</keyword>
<dbReference type="AlphaFoldDB" id="A0ABD0MLG6"/>
<feature type="non-terminal residue" evidence="1">
    <location>
        <position position="1"/>
    </location>
</feature>
<dbReference type="Proteomes" id="UP001529510">
    <property type="component" value="Unassembled WGS sequence"/>
</dbReference>
<reference evidence="1 2" key="1">
    <citation type="submission" date="2024-05" db="EMBL/GenBank/DDBJ databases">
        <title>Genome sequencing and assembly of Indian major carp, Cirrhinus mrigala (Hamilton, 1822).</title>
        <authorList>
            <person name="Mohindra V."/>
            <person name="Chowdhury L.M."/>
            <person name="Lal K."/>
            <person name="Jena J.K."/>
        </authorList>
    </citation>
    <scope>NUCLEOTIDE SEQUENCE [LARGE SCALE GENOMIC DNA]</scope>
    <source>
        <strain evidence="1">CM1030</strain>
        <tissue evidence="1">Blood</tissue>
    </source>
</reference>
<dbReference type="EMBL" id="JAMKFB020000263">
    <property type="protein sequence ID" value="KAL0150953.1"/>
    <property type="molecule type" value="Genomic_DNA"/>
</dbReference>
<accession>A0ABD0MLG6</accession>
<evidence type="ECO:0000313" key="1">
    <source>
        <dbReference type="EMBL" id="KAL0150953.1"/>
    </source>
</evidence>